<evidence type="ECO:0000313" key="3">
    <source>
        <dbReference type="Proteomes" id="UP000499080"/>
    </source>
</evidence>
<dbReference type="AlphaFoldDB" id="A0A4Y2WTJ4"/>
<organism evidence="2 3">
    <name type="scientific">Araneus ventricosus</name>
    <name type="common">Orbweaver spider</name>
    <name type="synonym">Epeira ventricosa</name>
    <dbReference type="NCBI Taxonomy" id="182803"/>
    <lineage>
        <taxon>Eukaryota</taxon>
        <taxon>Metazoa</taxon>
        <taxon>Ecdysozoa</taxon>
        <taxon>Arthropoda</taxon>
        <taxon>Chelicerata</taxon>
        <taxon>Arachnida</taxon>
        <taxon>Araneae</taxon>
        <taxon>Araneomorphae</taxon>
        <taxon>Entelegynae</taxon>
        <taxon>Araneoidea</taxon>
        <taxon>Araneidae</taxon>
        <taxon>Araneus</taxon>
    </lineage>
</organism>
<protein>
    <submittedName>
        <fullName evidence="2">Uncharacterized protein</fullName>
    </submittedName>
</protein>
<sequence>MLKTSSLCGPAPASEPHMDSTPPKWSLFHGLHIDSGMEKDSSQIILCINSGTIRPQSVAPKNGVPGSVCLIHMGNWAVAGIINQGKLQTYYTDFILILNQKIDFNYNFKMKGVNLSERVLSKNK</sequence>
<proteinExistence type="predicted"/>
<dbReference type="EMBL" id="BGPR01065285">
    <property type="protein sequence ID" value="GBO40108.1"/>
    <property type="molecule type" value="Genomic_DNA"/>
</dbReference>
<name>A0A4Y2WTJ4_ARAVE</name>
<evidence type="ECO:0000256" key="1">
    <source>
        <dbReference type="SAM" id="MobiDB-lite"/>
    </source>
</evidence>
<comment type="caution">
    <text evidence="2">The sequence shown here is derived from an EMBL/GenBank/DDBJ whole genome shotgun (WGS) entry which is preliminary data.</text>
</comment>
<feature type="region of interest" description="Disordered" evidence="1">
    <location>
        <begin position="1"/>
        <end position="21"/>
    </location>
</feature>
<gene>
    <name evidence="2" type="ORF">AVEN_173658_1</name>
</gene>
<dbReference type="Proteomes" id="UP000499080">
    <property type="component" value="Unassembled WGS sequence"/>
</dbReference>
<accession>A0A4Y2WTJ4</accession>
<keyword evidence="3" id="KW-1185">Reference proteome</keyword>
<evidence type="ECO:0000313" key="2">
    <source>
        <dbReference type="EMBL" id="GBO40108.1"/>
    </source>
</evidence>
<reference evidence="2 3" key="1">
    <citation type="journal article" date="2019" name="Sci. Rep.">
        <title>Orb-weaving spider Araneus ventricosus genome elucidates the spidroin gene catalogue.</title>
        <authorList>
            <person name="Kono N."/>
            <person name="Nakamura H."/>
            <person name="Ohtoshi R."/>
            <person name="Moran D.A.P."/>
            <person name="Shinohara A."/>
            <person name="Yoshida Y."/>
            <person name="Fujiwara M."/>
            <person name="Mori M."/>
            <person name="Tomita M."/>
            <person name="Arakawa K."/>
        </authorList>
    </citation>
    <scope>NUCLEOTIDE SEQUENCE [LARGE SCALE GENOMIC DNA]</scope>
</reference>